<feature type="domain" description="Glycoside hydrolase family 31 TIM barrel" evidence="5">
    <location>
        <begin position="253"/>
        <end position="578"/>
    </location>
</feature>
<evidence type="ECO:0000313" key="9">
    <source>
        <dbReference type="EMBL" id="TYS45471.1"/>
    </source>
</evidence>
<dbReference type="PANTHER" id="PTHR22762:SF166">
    <property type="entry name" value="ALPHA-GLUCOSIDASE"/>
    <property type="match status" value="1"/>
</dbReference>
<accession>A0A5D4R5J9</accession>
<comment type="similarity">
    <text evidence="1 4">Belongs to the glycosyl hydrolase 31 family.</text>
</comment>
<gene>
    <name evidence="9" type="ORF">FZD51_20465</name>
</gene>
<dbReference type="GO" id="GO:0004553">
    <property type="term" value="F:hydrolase activity, hydrolyzing O-glycosyl compounds"/>
    <property type="evidence" value="ECO:0007669"/>
    <property type="project" value="InterPro"/>
</dbReference>
<keyword evidence="3 4" id="KW-0326">Glycosidase</keyword>
<dbReference type="PANTHER" id="PTHR22762">
    <property type="entry name" value="ALPHA-GLUCOSIDASE"/>
    <property type="match status" value="1"/>
</dbReference>
<dbReference type="EMBL" id="VTER01000011">
    <property type="protein sequence ID" value="TYS45471.1"/>
    <property type="molecule type" value="Genomic_DNA"/>
</dbReference>
<dbReference type="PROSITE" id="PS00129">
    <property type="entry name" value="GLYCOSYL_HYDROL_F31_1"/>
    <property type="match status" value="1"/>
</dbReference>
<evidence type="ECO:0000256" key="3">
    <source>
        <dbReference type="ARBA" id="ARBA00023295"/>
    </source>
</evidence>
<dbReference type="Pfam" id="PF01055">
    <property type="entry name" value="Glyco_hydro_31_2nd"/>
    <property type="match status" value="1"/>
</dbReference>
<dbReference type="Pfam" id="PF13802">
    <property type="entry name" value="Gal_mutarotas_2"/>
    <property type="match status" value="1"/>
</dbReference>
<dbReference type="RefSeq" id="WP_148976450.1">
    <property type="nucleotide sequence ID" value="NZ_JBNIKU010000002.1"/>
</dbReference>
<dbReference type="Gene3D" id="2.60.40.1180">
    <property type="entry name" value="Golgi alpha-mannosidase II"/>
    <property type="match status" value="2"/>
</dbReference>
<comment type="caution">
    <text evidence="9">The sequence shown here is derived from an EMBL/GenBank/DDBJ whole genome shotgun (WGS) entry which is preliminary data.</text>
</comment>
<dbReference type="AlphaFoldDB" id="A0A5D4R5J9"/>
<reference evidence="9 10" key="1">
    <citation type="submission" date="2019-08" db="EMBL/GenBank/DDBJ databases">
        <title>Bacillus genomes from the desert of Cuatro Cienegas, Coahuila.</title>
        <authorList>
            <person name="Olmedo-Alvarez G."/>
        </authorList>
    </citation>
    <scope>NUCLEOTIDE SEQUENCE [LARGE SCALE GENOMIC DNA]</scope>
    <source>
        <strain evidence="9 10">CH446_14T</strain>
    </source>
</reference>
<dbReference type="SUPFAM" id="SSF51445">
    <property type="entry name" value="(Trans)glycosidases"/>
    <property type="match status" value="1"/>
</dbReference>
<evidence type="ECO:0000313" key="10">
    <source>
        <dbReference type="Proteomes" id="UP000322139"/>
    </source>
</evidence>
<dbReference type="Pfam" id="PF17137">
    <property type="entry name" value="DUF5110"/>
    <property type="match status" value="1"/>
</dbReference>
<dbReference type="Pfam" id="PF21365">
    <property type="entry name" value="Glyco_hydro_31_3rd"/>
    <property type="match status" value="1"/>
</dbReference>
<sequence length="779" mass="88838">MNDTSFAIHPGKSRKIENSDYQEAGDVLAIEECRNGLKVRTETGELRIVFYANEIVRITMNFFGEADAGTSPAVIGGLQEVELEYHESGDQAEVKTSCLTVKLIKSPLRITVADADGRVLAGENHKGMGYKHSKEVICFKNMEESDQFYGFGEKTGFLNKRGEKLVMWNSDVYAPHNPETDPLYQSIPFFLTLREGQAHGIFFDNTFRAEFDMRGDEFYFFSADGGQLDYYLMAGPSPKDVIRQYTSLTGRMPLPAKWAIGYHQSRYSYESQQEVMELAAAFKEKGIPLDSIHLDIHYMDEYRVFTFDRDKFPDPEKMVSDLKGMGIHIVPIVDPGVKEDPEYMVYKQGIQEDLFCKYLEGNVYYGDVWPGNSAFPDFTSKKVREWWGSLHSYYTELGIEGIWNDMNEPAVFNESKTMDLKVMHDNDGNPRTHKELHNLYGLLMGKSTYEGMKRNLKGKRPFLLTRAGYSGVQRYAAVWTGDNRSFWEHLQMSLPMVMNLGVSGIPFSGPDVGGFAHDSNGELLARWTQAGAFTPFFRNHSVLGSARQEPWAFGEKYESIIKKYIELRYTWMPHLYSLFAEAHKKGTPVMRPLFLEFPEDEHTWNLSDQFMIGDNVLIAPIMQPGTFHRAVYLPEGMWTDYWTGSTYEGKKHHLIKAPLETLPIFIKKGTMAAHGEAGAAGPLTLHLYYEEGAECSYTLYEDDGETFAYEEGEYREICFKVKCEEGTVYLDSASTGIYEPVWSTVQLAVHSREDVRLQKGSSTLLPEKIEEGRHYFILS</sequence>
<evidence type="ECO:0000256" key="1">
    <source>
        <dbReference type="ARBA" id="ARBA00007806"/>
    </source>
</evidence>
<dbReference type="InterPro" id="IPR048395">
    <property type="entry name" value="Glyco_hydro_31_C"/>
</dbReference>
<feature type="domain" description="Glycoside hydrolase family 31 N-terminal" evidence="6">
    <location>
        <begin position="46"/>
        <end position="212"/>
    </location>
</feature>
<evidence type="ECO:0000256" key="2">
    <source>
        <dbReference type="ARBA" id="ARBA00022801"/>
    </source>
</evidence>
<dbReference type="InterPro" id="IPR000322">
    <property type="entry name" value="Glyco_hydro_31_TIM"/>
</dbReference>
<protein>
    <submittedName>
        <fullName evidence="9">Glycoside hydrolase family 31 protein</fullName>
    </submittedName>
</protein>
<evidence type="ECO:0000259" key="5">
    <source>
        <dbReference type="Pfam" id="PF01055"/>
    </source>
</evidence>
<dbReference type="SUPFAM" id="SSF51011">
    <property type="entry name" value="Glycosyl hydrolase domain"/>
    <property type="match status" value="1"/>
</dbReference>
<dbReference type="CDD" id="cd14752">
    <property type="entry name" value="GH31_N"/>
    <property type="match status" value="1"/>
</dbReference>
<dbReference type="Gene3D" id="3.20.20.80">
    <property type="entry name" value="Glycosidases"/>
    <property type="match status" value="1"/>
</dbReference>
<dbReference type="CDD" id="cd06604">
    <property type="entry name" value="GH31_glucosidase_II_MalA"/>
    <property type="match status" value="1"/>
</dbReference>
<dbReference type="GO" id="GO:0030246">
    <property type="term" value="F:carbohydrate binding"/>
    <property type="evidence" value="ECO:0007669"/>
    <property type="project" value="InterPro"/>
</dbReference>
<organism evidence="9 10">
    <name type="scientific">Bacillus infantis</name>
    <dbReference type="NCBI Taxonomy" id="324767"/>
    <lineage>
        <taxon>Bacteria</taxon>
        <taxon>Bacillati</taxon>
        <taxon>Bacillota</taxon>
        <taxon>Bacilli</taxon>
        <taxon>Bacillales</taxon>
        <taxon>Bacillaceae</taxon>
        <taxon>Bacillus</taxon>
    </lineage>
</organism>
<dbReference type="GO" id="GO:0005975">
    <property type="term" value="P:carbohydrate metabolic process"/>
    <property type="evidence" value="ECO:0007669"/>
    <property type="project" value="InterPro"/>
</dbReference>
<dbReference type="InterPro" id="IPR030458">
    <property type="entry name" value="Glyco_hydro_31_AS"/>
</dbReference>
<evidence type="ECO:0000259" key="6">
    <source>
        <dbReference type="Pfam" id="PF13802"/>
    </source>
</evidence>
<keyword evidence="2 4" id="KW-0378">Hydrolase</keyword>
<dbReference type="SUPFAM" id="SSF74650">
    <property type="entry name" value="Galactose mutarotase-like"/>
    <property type="match status" value="1"/>
</dbReference>
<dbReference type="InterPro" id="IPR013780">
    <property type="entry name" value="Glyco_hydro_b"/>
</dbReference>
<evidence type="ECO:0000259" key="8">
    <source>
        <dbReference type="Pfam" id="PF21365"/>
    </source>
</evidence>
<evidence type="ECO:0000259" key="7">
    <source>
        <dbReference type="Pfam" id="PF17137"/>
    </source>
</evidence>
<dbReference type="Gene3D" id="2.60.40.1760">
    <property type="entry name" value="glycosyl hydrolase (family 31)"/>
    <property type="match status" value="1"/>
</dbReference>
<dbReference type="InterPro" id="IPR017853">
    <property type="entry name" value="GH"/>
</dbReference>
<dbReference type="Proteomes" id="UP000322139">
    <property type="component" value="Unassembled WGS sequence"/>
</dbReference>
<feature type="domain" description="DUF5110" evidence="7">
    <location>
        <begin position="682"/>
        <end position="750"/>
    </location>
</feature>
<proteinExistence type="inferred from homology"/>
<name>A0A5D4R5J9_9BACI</name>
<dbReference type="InterPro" id="IPR011013">
    <property type="entry name" value="Gal_mutarotase_sf_dom"/>
</dbReference>
<dbReference type="InterPro" id="IPR025887">
    <property type="entry name" value="Glyco_hydro_31_N_dom"/>
</dbReference>
<dbReference type="InterPro" id="IPR033403">
    <property type="entry name" value="DUF5110"/>
</dbReference>
<evidence type="ECO:0000256" key="4">
    <source>
        <dbReference type="RuleBase" id="RU361185"/>
    </source>
</evidence>
<feature type="domain" description="Glycosyl hydrolase family 31 C-terminal" evidence="8">
    <location>
        <begin position="586"/>
        <end position="670"/>
    </location>
</feature>